<organism evidence="1 2">
    <name type="scientific">Hymenobacter negativus</name>
    <dbReference type="NCBI Taxonomy" id="2795026"/>
    <lineage>
        <taxon>Bacteria</taxon>
        <taxon>Pseudomonadati</taxon>
        <taxon>Bacteroidota</taxon>
        <taxon>Cytophagia</taxon>
        <taxon>Cytophagales</taxon>
        <taxon>Hymenobacteraceae</taxon>
        <taxon>Hymenobacter</taxon>
    </lineage>
</organism>
<name>A0ABS3QQH6_9BACT</name>
<keyword evidence="2" id="KW-1185">Reference proteome</keyword>
<comment type="caution">
    <text evidence="1">The sequence shown here is derived from an EMBL/GenBank/DDBJ whole genome shotgun (WGS) entry which is preliminary data.</text>
</comment>
<dbReference type="EMBL" id="JAGETZ010000024">
    <property type="protein sequence ID" value="MBO2013014.1"/>
    <property type="molecule type" value="Genomic_DNA"/>
</dbReference>
<protein>
    <submittedName>
        <fullName evidence="1">Immunity 22 family protein</fullName>
    </submittedName>
</protein>
<dbReference type="InterPro" id="IPR025560">
    <property type="entry name" value="Imm22"/>
</dbReference>
<evidence type="ECO:0000313" key="1">
    <source>
        <dbReference type="EMBL" id="MBO2013014.1"/>
    </source>
</evidence>
<dbReference type="Pfam" id="PF14112">
    <property type="entry name" value="DUF4284"/>
    <property type="match status" value="1"/>
</dbReference>
<proteinExistence type="predicted"/>
<sequence length="124" mass="14128">MTKIHVWIGYSLKSSDEFYEYFSIDEADKEAGIGASQFDKDLHMHWYDDDLIGIYFSEVNNSLDTALDEIATSPATIDDIRAKCSELGITEANAMFYYMNSELEVSDNSKKYNGLTYLGIFDND</sequence>
<evidence type="ECO:0000313" key="2">
    <source>
        <dbReference type="Proteomes" id="UP000664369"/>
    </source>
</evidence>
<reference evidence="1 2" key="1">
    <citation type="submission" date="2021-03" db="EMBL/GenBank/DDBJ databases">
        <authorList>
            <person name="Kim M.K."/>
        </authorList>
    </citation>
    <scope>NUCLEOTIDE SEQUENCE [LARGE SCALE GENOMIC DNA]</scope>
    <source>
        <strain evidence="1 2">BT442</strain>
    </source>
</reference>
<gene>
    <name evidence="1" type="ORF">J4E00_28390</name>
</gene>
<accession>A0ABS3QQH6</accession>
<dbReference type="Proteomes" id="UP000664369">
    <property type="component" value="Unassembled WGS sequence"/>
</dbReference>